<comment type="caution">
    <text evidence="2">The sequence shown here is derived from an EMBL/GenBank/DDBJ whole genome shotgun (WGS) entry which is preliminary data.</text>
</comment>
<protein>
    <submittedName>
        <fullName evidence="2">Uncharacterized protein</fullName>
    </submittedName>
</protein>
<keyword evidence="1" id="KW-1133">Transmembrane helix</keyword>
<keyword evidence="1" id="KW-0812">Transmembrane</keyword>
<evidence type="ECO:0000256" key="1">
    <source>
        <dbReference type="SAM" id="Phobius"/>
    </source>
</evidence>
<dbReference type="EMBL" id="JAGKHQ010000004">
    <property type="protein sequence ID" value="KAG7517841.1"/>
    <property type="molecule type" value="Genomic_DNA"/>
</dbReference>
<sequence length="105" mass="11099">MNSLPPVAAEAEGVRTVPPLLLPLLPSTVFLLLLLFQKISSQQTEIKHSPIPISPFLAAGTPPLLILLPQQCPPPPLSWLCHRGATAAACQASTSAGNRHLLPSK</sequence>
<evidence type="ECO:0000313" key="2">
    <source>
        <dbReference type="EMBL" id="KAG7517841.1"/>
    </source>
</evidence>
<proteinExistence type="predicted"/>
<organism evidence="2 3">
    <name type="scientific">Solea senegalensis</name>
    <name type="common">Senegalese sole</name>
    <dbReference type="NCBI Taxonomy" id="28829"/>
    <lineage>
        <taxon>Eukaryota</taxon>
        <taxon>Metazoa</taxon>
        <taxon>Chordata</taxon>
        <taxon>Craniata</taxon>
        <taxon>Vertebrata</taxon>
        <taxon>Euteleostomi</taxon>
        <taxon>Actinopterygii</taxon>
        <taxon>Neopterygii</taxon>
        <taxon>Teleostei</taxon>
        <taxon>Neoteleostei</taxon>
        <taxon>Acanthomorphata</taxon>
        <taxon>Carangaria</taxon>
        <taxon>Pleuronectiformes</taxon>
        <taxon>Pleuronectoidei</taxon>
        <taxon>Soleidae</taxon>
        <taxon>Solea</taxon>
    </lineage>
</organism>
<keyword evidence="3" id="KW-1185">Reference proteome</keyword>
<feature type="transmembrane region" description="Helical" evidence="1">
    <location>
        <begin position="20"/>
        <end position="36"/>
    </location>
</feature>
<keyword evidence="1" id="KW-0472">Membrane</keyword>
<dbReference type="Proteomes" id="UP000693946">
    <property type="component" value="Linkage Group LG12"/>
</dbReference>
<reference evidence="2 3" key="1">
    <citation type="journal article" date="2021" name="Sci. Rep.">
        <title>Chromosome anchoring in Senegalese sole (Solea senegalensis) reveals sex-associated markers and genome rearrangements in flatfish.</title>
        <authorList>
            <person name="Guerrero-Cozar I."/>
            <person name="Gomez-Garrido J."/>
            <person name="Berbel C."/>
            <person name="Martinez-Blanch J.F."/>
            <person name="Alioto T."/>
            <person name="Claros M.G."/>
            <person name="Gagnaire P.A."/>
            <person name="Manchado M."/>
        </authorList>
    </citation>
    <scope>NUCLEOTIDE SEQUENCE [LARGE SCALE GENOMIC DNA]</scope>
    <source>
        <strain evidence="2">Sse05_10M</strain>
    </source>
</reference>
<evidence type="ECO:0000313" key="3">
    <source>
        <dbReference type="Proteomes" id="UP000693946"/>
    </source>
</evidence>
<dbReference type="AlphaFoldDB" id="A0AAV6SJG8"/>
<name>A0AAV6SJG8_SOLSE</name>
<gene>
    <name evidence="2" type="ORF">JOB18_017413</name>
</gene>
<accession>A0AAV6SJG8</accession>